<dbReference type="Proteomes" id="UP000887116">
    <property type="component" value="Unassembled WGS sequence"/>
</dbReference>
<dbReference type="PANTHER" id="PTHR46060">
    <property type="entry name" value="MARINER MOS1 TRANSPOSASE-LIKE PROTEIN"/>
    <property type="match status" value="1"/>
</dbReference>
<accession>A0A8X6M3R9</accession>
<organism evidence="1 2">
    <name type="scientific">Trichonephila clavata</name>
    <name type="common">Joro spider</name>
    <name type="synonym">Nephila clavata</name>
    <dbReference type="NCBI Taxonomy" id="2740835"/>
    <lineage>
        <taxon>Eukaryota</taxon>
        <taxon>Metazoa</taxon>
        <taxon>Ecdysozoa</taxon>
        <taxon>Arthropoda</taxon>
        <taxon>Chelicerata</taxon>
        <taxon>Arachnida</taxon>
        <taxon>Araneae</taxon>
        <taxon>Araneomorphae</taxon>
        <taxon>Entelegynae</taxon>
        <taxon>Araneoidea</taxon>
        <taxon>Nephilidae</taxon>
        <taxon>Trichonephila</taxon>
    </lineage>
</organism>
<comment type="caution">
    <text evidence="1">The sequence shown here is derived from an EMBL/GenBank/DDBJ whole genome shotgun (WGS) entry which is preliminary data.</text>
</comment>
<dbReference type="InterPro" id="IPR001888">
    <property type="entry name" value="Transposase_1"/>
</dbReference>
<name>A0A8X6M3R9_TRICU</name>
<keyword evidence="2" id="KW-1185">Reference proteome</keyword>
<gene>
    <name evidence="1" type="primary">mariner T</name>
    <name evidence="1" type="ORF">TNCT_736141</name>
</gene>
<dbReference type="GO" id="GO:0003676">
    <property type="term" value="F:nucleic acid binding"/>
    <property type="evidence" value="ECO:0007669"/>
    <property type="project" value="InterPro"/>
</dbReference>
<evidence type="ECO:0000313" key="2">
    <source>
        <dbReference type="Proteomes" id="UP000887116"/>
    </source>
</evidence>
<evidence type="ECO:0000313" key="1">
    <source>
        <dbReference type="EMBL" id="GFR30234.1"/>
    </source>
</evidence>
<protein>
    <submittedName>
        <fullName evidence="1">Mariner Mos1 transposase</fullName>
    </submittedName>
</protein>
<dbReference type="AlphaFoldDB" id="A0A8X6M3R9"/>
<sequence>MLCVKWDQSGIVYYEHLKPGETVKAQGYRHQMIYLNHSLIERQPEWARRHGKVILLNDIAPSHTAKPVKDTLKLLGWNILSHLLYPSYLAPSDYPPFASMGPVFAEQYLSNFEEVRKWLDEWFAAKDRQFFWQVFHKLPER</sequence>
<dbReference type="Gene3D" id="3.30.420.10">
    <property type="entry name" value="Ribonuclease H-like superfamily/Ribonuclease H"/>
    <property type="match status" value="1"/>
</dbReference>
<dbReference type="Pfam" id="PF01359">
    <property type="entry name" value="Transposase_1"/>
    <property type="match status" value="1"/>
</dbReference>
<dbReference type="EMBL" id="BMAO01019378">
    <property type="protein sequence ID" value="GFR30234.1"/>
    <property type="molecule type" value="Genomic_DNA"/>
</dbReference>
<reference evidence="1" key="1">
    <citation type="submission" date="2020-07" db="EMBL/GenBank/DDBJ databases">
        <title>Multicomponent nature underlies the extraordinary mechanical properties of spider dragline silk.</title>
        <authorList>
            <person name="Kono N."/>
            <person name="Nakamura H."/>
            <person name="Mori M."/>
            <person name="Yoshida Y."/>
            <person name="Ohtoshi R."/>
            <person name="Malay A.D."/>
            <person name="Moran D.A.P."/>
            <person name="Tomita M."/>
            <person name="Numata K."/>
            <person name="Arakawa K."/>
        </authorList>
    </citation>
    <scope>NUCLEOTIDE SEQUENCE</scope>
</reference>
<dbReference type="OrthoDB" id="6431520at2759"/>
<proteinExistence type="predicted"/>
<dbReference type="InterPro" id="IPR052709">
    <property type="entry name" value="Transposase-MT_Hybrid"/>
</dbReference>
<dbReference type="PANTHER" id="PTHR46060:SF1">
    <property type="entry name" value="MARINER MOS1 TRANSPOSASE-LIKE PROTEIN"/>
    <property type="match status" value="1"/>
</dbReference>
<dbReference type="InterPro" id="IPR036397">
    <property type="entry name" value="RNaseH_sf"/>
</dbReference>